<evidence type="ECO:0000256" key="1">
    <source>
        <dbReference type="ARBA" id="ARBA00004651"/>
    </source>
</evidence>
<dbReference type="PANTHER" id="PTHR32322">
    <property type="entry name" value="INNER MEMBRANE TRANSPORTER"/>
    <property type="match status" value="1"/>
</dbReference>
<comment type="subcellular location">
    <subcellularLocation>
        <location evidence="1">Cell membrane</location>
        <topology evidence="1">Multi-pass membrane protein</topology>
    </subcellularLocation>
</comment>
<feature type="transmembrane region" description="Helical" evidence="7">
    <location>
        <begin position="262"/>
        <end position="280"/>
    </location>
</feature>
<name>A0AAW7ZFD9_9FIRM</name>
<dbReference type="SUPFAM" id="SSF103481">
    <property type="entry name" value="Multidrug resistance efflux transporter EmrE"/>
    <property type="match status" value="2"/>
</dbReference>
<evidence type="ECO:0000256" key="3">
    <source>
        <dbReference type="ARBA" id="ARBA00022475"/>
    </source>
</evidence>
<sequence length="319" mass="36249">MSLRGDVDKSFIYIQKKPYLLLVLATLFWGGNFVVARNLLQIVPPFHLSIMRLGVAFLLFLPFAWSEWKEHKSLILKHWRIIVLFSVTGIAAFNALLYVALQSTTSINASLVNSTAPMLIVILSAIFLKDRLFKLQYLGIVMSFTGVIWVISRGSIYWFANLHFNKGDLLVILAVIFWAIYSILMKKWGEQLPQKATFLTTLFLGFIILLPFFFWESTQSSFSYQELSLGMWLAVFYIGFFPSVVSFLCWNYGVISVGPSKASNFLHLIVIFSGLFALFIGETYSLVQFSGAVIIISGVLIVSNHHLIQRFYNCKSSDI</sequence>
<dbReference type="InterPro" id="IPR000620">
    <property type="entry name" value="EamA_dom"/>
</dbReference>
<keyword evidence="10" id="KW-1185">Reference proteome</keyword>
<dbReference type="Proteomes" id="UP001172911">
    <property type="component" value="Unassembled WGS sequence"/>
</dbReference>
<dbReference type="EMBL" id="JARPTC010000019">
    <property type="protein sequence ID" value="MDO7788180.1"/>
    <property type="molecule type" value="Genomic_DNA"/>
</dbReference>
<accession>A0AAW7ZFD9</accession>
<feature type="domain" description="EamA" evidence="8">
    <location>
        <begin position="18"/>
        <end position="151"/>
    </location>
</feature>
<protein>
    <submittedName>
        <fullName evidence="9">DMT family transporter</fullName>
    </submittedName>
</protein>
<comment type="similarity">
    <text evidence="2">Belongs to the EamA transporter family.</text>
</comment>
<evidence type="ECO:0000259" key="8">
    <source>
        <dbReference type="Pfam" id="PF00892"/>
    </source>
</evidence>
<reference evidence="9" key="1">
    <citation type="journal article" date="2023" name="J. Hazard. Mater.">
        <title>Anaerobic biodegradation of pyrene and benzo[a]pyrene by a new sulfate-reducing Desulforamulus aquiferis strain DSA.</title>
        <authorList>
            <person name="Zhang Z."/>
            <person name="Sun J."/>
            <person name="Gong X."/>
            <person name="Wang C."/>
            <person name="Wang H."/>
        </authorList>
    </citation>
    <scope>NUCLEOTIDE SEQUENCE</scope>
    <source>
        <strain evidence="9">DSA</strain>
    </source>
</reference>
<evidence type="ECO:0000313" key="10">
    <source>
        <dbReference type="Proteomes" id="UP001172911"/>
    </source>
</evidence>
<evidence type="ECO:0000256" key="2">
    <source>
        <dbReference type="ARBA" id="ARBA00007362"/>
    </source>
</evidence>
<reference evidence="9" key="2">
    <citation type="submission" date="2023-03" db="EMBL/GenBank/DDBJ databases">
        <authorList>
            <person name="Zhang Z."/>
        </authorList>
    </citation>
    <scope>NUCLEOTIDE SEQUENCE</scope>
    <source>
        <strain evidence="9">DSA</strain>
    </source>
</reference>
<dbReference type="PANTHER" id="PTHR32322:SF18">
    <property type="entry name" value="S-ADENOSYLMETHIONINE_S-ADENOSYLHOMOCYSTEINE TRANSPORTER"/>
    <property type="match status" value="1"/>
</dbReference>
<feature type="transmembrane region" description="Helical" evidence="7">
    <location>
        <begin position="20"/>
        <end position="40"/>
    </location>
</feature>
<organism evidence="9 10">
    <name type="scientific">Desulforamulus aquiferis</name>
    <dbReference type="NCBI Taxonomy" id="1397668"/>
    <lineage>
        <taxon>Bacteria</taxon>
        <taxon>Bacillati</taxon>
        <taxon>Bacillota</taxon>
        <taxon>Clostridia</taxon>
        <taxon>Eubacteriales</taxon>
        <taxon>Peptococcaceae</taxon>
        <taxon>Desulforamulus</taxon>
    </lineage>
</organism>
<feature type="transmembrane region" description="Helical" evidence="7">
    <location>
        <begin position="286"/>
        <end position="303"/>
    </location>
</feature>
<dbReference type="AlphaFoldDB" id="A0AAW7ZFD9"/>
<feature type="domain" description="EamA" evidence="8">
    <location>
        <begin position="166"/>
        <end position="303"/>
    </location>
</feature>
<feature type="transmembrane region" description="Helical" evidence="7">
    <location>
        <begin position="166"/>
        <end position="184"/>
    </location>
</feature>
<keyword evidence="4 7" id="KW-0812">Transmembrane</keyword>
<keyword evidence="3" id="KW-1003">Cell membrane</keyword>
<evidence type="ECO:0000256" key="5">
    <source>
        <dbReference type="ARBA" id="ARBA00022989"/>
    </source>
</evidence>
<evidence type="ECO:0000256" key="6">
    <source>
        <dbReference type="ARBA" id="ARBA00023136"/>
    </source>
</evidence>
<proteinExistence type="inferred from homology"/>
<feature type="transmembrane region" description="Helical" evidence="7">
    <location>
        <begin position="78"/>
        <end position="101"/>
    </location>
</feature>
<keyword evidence="6 7" id="KW-0472">Membrane</keyword>
<keyword evidence="5 7" id="KW-1133">Transmembrane helix</keyword>
<comment type="caution">
    <text evidence="9">The sequence shown here is derived from an EMBL/GenBank/DDBJ whole genome shotgun (WGS) entry which is preliminary data.</text>
</comment>
<dbReference type="RefSeq" id="WP_304543871.1">
    <property type="nucleotide sequence ID" value="NZ_JARPTC010000019.1"/>
</dbReference>
<feature type="transmembrane region" description="Helical" evidence="7">
    <location>
        <begin position="196"/>
        <end position="215"/>
    </location>
</feature>
<dbReference type="InterPro" id="IPR037185">
    <property type="entry name" value="EmrE-like"/>
</dbReference>
<dbReference type="InterPro" id="IPR050638">
    <property type="entry name" value="AA-Vitamin_Transporters"/>
</dbReference>
<evidence type="ECO:0000256" key="7">
    <source>
        <dbReference type="SAM" id="Phobius"/>
    </source>
</evidence>
<feature type="transmembrane region" description="Helical" evidence="7">
    <location>
        <begin position="107"/>
        <end position="128"/>
    </location>
</feature>
<dbReference type="GO" id="GO:0005886">
    <property type="term" value="C:plasma membrane"/>
    <property type="evidence" value="ECO:0007669"/>
    <property type="project" value="UniProtKB-SubCell"/>
</dbReference>
<gene>
    <name evidence="9" type="ORF">P6N53_13195</name>
</gene>
<evidence type="ECO:0000256" key="4">
    <source>
        <dbReference type="ARBA" id="ARBA00022692"/>
    </source>
</evidence>
<dbReference type="Pfam" id="PF00892">
    <property type="entry name" value="EamA"/>
    <property type="match status" value="2"/>
</dbReference>
<feature type="transmembrane region" description="Helical" evidence="7">
    <location>
        <begin position="227"/>
        <end position="250"/>
    </location>
</feature>
<feature type="transmembrane region" description="Helical" evidence="7">
    <location>
        <begin position="135"/>
        <end position="160"/>
    </location>
</feature>
<feature type="transmembrane region" description="Helical" evidence="7">
    <location>
        <begin position="46"/>
        <end position="66"/>
    </location>
</feature>
<evidence type="ECO:0000313" key="9">
    <source>
        <dbReference type="EMBL" id="MDO7788180.1"/>
    </source>
</evidence>